<dbReference type="PANTHER" id="PTHR37175:SF1">
    <property type="entry name" value="CONSTANS-LIKE PROTEIN-RELATED"/>
    <property type="match status" value="1"/>
</dbReference>
<accession>A0AAW1XY98</accession>
<evidence type="ECO:0008006" key="4">
    <source>
        <dbReference type="Google" id="ProtNLM"/>
    </source>
</evidence>
<protein>
    <recommendedName>
        <fullName evidence="4">Male-enhanced antigen 1</fullName>
    </recommendedName>
</protein>
<reference evidence="2 3" key="1">
    <citation type="journal article" date="2023" name="G3 (Bethesda)">
        <title>A chromosome-length genome assembly and annotation of blackberry (Rubus argutus, cv. 'Hillquist').</title>
        <authorList>
            <person name="Bruna T."/>
            <person name="Aryal R."/>
            <person name="Dudchenko O."/>
            <person name="Sargent D.J."/>
            <person name="Mead D."/>
            <person name="Buti M."/>
            <person name="Cavallini A."/>
            <person name="Hytonen T."/>
            <person name="Andres J."/>
            <person name="Pham M."/>
            <person name="Weisz D."/>
            <person name="Mascagni F."/>
            <person name="Usai G."/>
            <person name="Natali L."/>
            <person name="Bassil N."/>
            <person name="Fernandez G.E."/>
            <person name="Lomsadze A."/>
            <person name="Armour M."/>
            <person name="Olukolu B."/>
            <person name="Poorten T."/>
            <person name="Britton C."/>
            <person name="Davik J."/>
            <person name="Ashrafi H."/>
            <person name="Aiden E.L."/>
            <person name="Borodovsky M."/>
            <person name="Worthington M."/>
        </authorList>
    </citation>
    <scope>NUCLEOTIDE SEQUENCE [LARGE SCALE GENOMIC DNA]</scope>
    <source>
        <strain evidence="2">PI 553951</strain>
    </source>
</reference>
<dbReference type="EMBL" id="JBEDUW010000003">
    <property type="protein sequence ID" value="KAK9940890.1"/>
    <property type="molecule type" value="Genomic_DNA"/>
</dbReference>
<evidence type="ECO:0000313" key="2">
    <source>
        <dbReference type="EMBL" id="KAK9940890.1"/>
    </source>
</evidence>
<comment type="caution">
    <text evidence="2">The sequence shown here is derived from an EMBL/GenBank/DDBJ whole genome shotgun (WGS) entry which is preliminary data.</text>
</comment>
<evidence type="ECO:0000256" key="1">
    <source>
        <dbReference type="SAM" id="MobiDB-lite"/>
    </source>
</evidence>
<sequence length="166" mass="18544">MNATAPNDFMEADAAVENHSGSDSDTNIDEDDAAEYYQPVSAVDSEDEEQHLENDAVVSHSQMPPNGVIVNPAQRGMSSLQLNDDVEGRHYSDDEEESETVQGPDSEITRAFREDESRRNAPLTPENATRVMEAMRGISFAGVAPDWADRVPEDHWIDRLRRLRQS</sequence>
<keyword evidence="3" id="KW-1185">Reference proteome</keyword>
<feature type="region of interest" description="Disordered" evidence="1">
    <location>
        <begin position="1"/>
        <end position="126"/>
    </location>
</feature>
<dbReference type="Pfam" id="PF06910">
    <property type="entry name" value="MEA1"/>
    <property type="match status" value="1"/>
</dbReference>
<gene>
    <name evidence="2" type="ORF">M0R45_017524</name>
</gene>
<evidence type="ECO:0000313" key="3">
    <source>
        <dbReference type="Proteomes" id="UP001457282"/>
    </source>
</evidence>
<proteinExistence type="predicted"/>
<dbReference type="PANTHER" id="PTHR37175">
    <property type="entry name" value="BNAA08G28800D PROTEIN"/>
    <property type="match status" value="1"/>
</dbReference>
<organism evidence="2 3">
    <name type="scientific">Rubus argutus</name>
    <name type="common">Southern blackberry</name>
    <dbReference type="NCBI Taxonomy" id="59490"/>
    <lineage>
        <taxon>Eukaryota</taxon>
        <taxon>Viridiplantae</taxon>
        <taxon>Streptophyta</taxon>
        <taxon>Embryophyta</taxon>
        <taxon>Tracheophyta</taxon>
        <taxon>Spermatophyta</taxon>
        <taxon>Magnoliopsida</taxon>
        <taxon>eudicotyledons</taxon>
        <taxon>Gunneridae</taxon>
        <taxon>Pentapetalae</taxon>
        <taxon>rosids</taxon>
        <taxon>fabids</taxon>
        <taxon>Rosales</taxon>
        <taxon>Rosaceae</taxon>
        <taxon>Rosoideae</taxon>
        <taxon>Rosoideae incertae sedis</taxon>
        <taxon>Rubus</taxon>
    </lineage>
</organism>
<dbReference type="Proteomes" id="UP001457282">
    <property type="component" value="Unassembled WGS sequence"/>
</dbReference>
<feature type="compositionally biased region" description="Basic and acidic residues" evidence="1">
    <location>
        <begin position="107"/>
        <end position="119"/>
    </location>
</feature>
<dbReference type="AlphaFoldDB" id="A0AAW1XY98"/>
<name>A0AAW1XY98_RUBAR</name>